<dbReference type="Gene3D" id="1.10.3210.10">
    <property type="entry name" value="Hypothetical protein af1432"/>
    <property type="match status" value="1"/>
</dbReference>
<evidence type="ECO:0000259" key="1">
    <source>
        <dbReference type="PROSITE" id="PS51833"/>
    </source>
</evidence>
<name>A0A1L1PS82_HYDIT</name>
<gene>
    <name evidence="2" type="ORF">BN948_01883</name>
</gene>
<dbReference type="Pfam" id="PF08668">
    <property type="entry name" value="HDOD"/>
    <property type="match status" value="1"/>
</dbReference>
<dbReference type="PANTHER" id="PTHR33525">
    <property type="match status" value="1"/>
</dbReference>
<dbReference type="PANTHER" id="PTHR33525:SF6">
    <property type="entry name" value="HDOD DOMAIN-CONTAINING PROTEIN"/>
    <property type="match status" value="1"/>
</dbReference>
<keyword evidence="3" id="KW-1185">Reference proteome</keyword>
<dbReference type="SUPFAM" id="SSF109604">
    <property type="entry name" value="HD-domain/PDEase-like"/>
    <property type="match status" value="1"/>
</dbReference>
<evidence type="ECO:0000313" key="3">
    <source>
        <dbReference type="Proteomes" id="UP000028878"/>
    </source>
</evidence>
<feature type="domain" description="HDOD" evidence="1">
    <location>
        <begin position="13"/>
        <end position="205"/>
    </location>
</feature>
<sequence>MHLDKLLKQPQALPSVPKVVRRLIDTFEQAEVDPMLVASLIEEDPVLTAKLLKTANSAFFGLSRNVTNAREAMNILGLIKVRALVVASALGEGFHTVGGVNLNQFWRYSLNTANLSRYIALPIRIDENTAFTAGLIHAIGELVMHVGMPEAMIELDRNVPMLDLKRAKAERSLFGYSYAEVGAALAREWKFPRRMINAIEHQSAPFDNDVYEPIAGVIHVGSWRARAEEADLRGELLINTYPDPVGVVLGIDPDTVVAERIPSISRHPVEADEPQVESFKDSVPHGT</sequence>
<dbReference type="EMBL" id="CCAE010000011">
    <property type="protein sequence ID" value="CDN87461.1"/>
    <property type="molecule type" value="Genomic_DNA"/>
</dbReference>
<reference evidence="3" key="1">
    <citation type="submission" date="2014-11" db="EMBL/GenBank/DDBJ databases">
        <title>Draft genome sequence of Hydrogenophaga intermedia S1.</title>
        <authorList>
            <person name="Gan H.M."/>
            <person name="Chew T.H."/>
            <person name="Stolz A."/>
        </authorList>
    </citation>
    <scope>NUCLEOTIDE SEQUENCE [LARGE SCALE GENOMIC DNA]</scope>
    <source>
        <strain evidence="3">S1</strain>
    </source>
</reference>
<proteinExistence type="predicted"/>
<dbReference type="InterPro" id="IPR013976">
    <property type="entry name" value="HDOD"/>
</dbReference>
<accession>A0A1L1PS82</accession>
<protein>
    <submittedName>
        <fullName evidence="2">Putative signal transduction protein</fullName>
    </submittedName>
</protein>
<dbReference type="PROSITE" id="PS51833">
    <property type="entry name" value="HDOD"/>
    <property type="match status" value="1"/>
</dbReference>
<dbReference type="RefSeq" id="WP_009518605.1">
    <property type="nucleotide sequence ID" value="NZ_CCAE010000011.1"/>
</dbReference>
<dbReference type="InterPro" id="IPR052340">
    <property type="entry name" value="RNase_Y/CdgJ"/>
</dbReference>
<dbReference type="AlphaFoldDB" id="A0A1L1PS82"/>
<organism evidence="2 3">
    <name type="scientific">Hydrogenophaga intermedia</name>
    <dbReference type="NCBI Taxonomy" id="65786"/>
    <lineage>
        <taxon>Bacteria</taxon>
        <taxon>Pseudomonadati</taxon>
        <taxon>Pseudomonadota</taxon>
        <taxon>Betaproteobacteria</taxon>
        <taxon>Burkholderiales</taxon>
        <taxon>Comamonadaceae</taxon>
        <taxon>Hydrogenophaga</taxon>
    </lineage>
</organism>
<dbReference type="Proteomes" id="UP000028878">
    <property type="component" value="Unassembled WGS sequence"/>
</dbReference>
<evidence type="ECO:0000313" key="2">
    <source>
        <dbReference type="EMBL" id="CDN87461.1"/>
    </source>
</evidence>